<keyword evidence="1 4" id="KW-0808">Transferase</keyword>
<protein>
    <submittedName>
        <fullName evidence="4">Glycosyl transferase</fullName>
    </submittedName>
</protein>
<sequence>MLQRLKHRPHRILMTVDAVGGAWQYAMGLAEQMVTAGHAIVFAGLGPVPSQQQRRQAEQIGAVVWLETPPDWMATNSVELLRLAGELETLVRDHAIDLVHLNAPSQAAGLRVPCPVVVVSHSCVVSWFHVVRGSKLPAPWAWHEDCNRAGLERADVVIAPSGSHAASLRACYGPLPRLRVVHNGVPSVPAWTGRQDTIFAAGRWWDAGKNGRVLDAAAASCMWPVLCAGSLTGPNGDGISFHNAIPLGSISHDETRLRMGTAGIFVSPSIYEPFGLAALEAAQVGTPLILADIPTYRELWSGAALFFAPDDPAALADTINRLSTSPPMRARLGSAAMRRSRRYTVSKQAAATSLAYEQASAIHAGGH</sequence>
<comment type="caution">
    <text evidence="4">The sequence shown here is derived from an EMBL/GenBank/DDBJ whole genome shotgun (WGS) entry which is preliminary data.</text>
</comment>
<dbReference type="Pfam" id="PF00534">
    <property type="entry name" value="Glycos_transf_1"/>
    <property type="match status" value="1"/>
</dbReference>
<reference evidence="4 5" key="1">
    <citation type="submission" date="2018-02" db="EMBL/GenBank/DDBJ databases">
        <title>Whole genome sequencing of endophytic bacterium.</title>
        <authorList>
            <person name="Eedara R."/>
            <person name="Podile A.R."/>
        </authorList>
    </citation>
    <scope>NUCLEOTIDE SEQUENCE [LARGE SCALE GENOMIC DNA]</scope>
    <source>
        <strain evidence="4 5">RP1T</strain>
    </source>
</reference>
<dbReference type="InterPro" id="IPR028098">
    <property type="entry name" value="Glyco_trans_4-like_N"/>
</dbReference>
<feature type="domain" description="Glycosyltransferase subfamily 4-like N-terminal" evidence="3">
    <location>
        <begin position="19"/>
        <end position="185"/>
    </location>
</feature>
<gene>
    <name evidence="4" type="ORF">C5L14_00345</name>
</gene>
<dbReference type="PANTHER" id="PTHR46401">
    <property type="entry name" value="GLYCOSYLTRANSFERASE WBBK-RELATED"/>
    <property type="match status" value="1"/>
</dbReference>
<evidence type="ECO:0000259" key="3">
    <source>
        <dbReference type="Pfam" id="PF13439"/>
    </source>
</evidence>
<organism evidence="4 5">
    <name type="scientific">Labrys okinawensis</name>
    <dbReference type="NCBI Taxonomy" id="346911"/>
    <lineage>
        <taxon>Bacteria</taxon>
        <taxon>Pseudomonadati</taxon>
        <taxon>Pseudomonadota</taxon>
        <taxon>Alphaproteobacteria</taxon>
        <taxon>Hyphomicrobiales</taxon>
        <taxon>Xanthobacteraceae</taxon>
        <taxon>Labrys</taxon>
    </lineage>
</organism>
<dbReference type="GO" id="GO:0016757">
    <property type="term" value="F:glycosyltransferase activity"/>
    <property type="evidence" value="ECO:0007669"/>
    <property type="project" value="InterPro"/>
</dbReference>
<dbReference type="PANTHER" id="PTHR46401:SF2">
    <property type="entry name" value="GLYCOSYLTRANSFERASE WBBK-RELATED"/>
    <property type="match status" value="1"/>
</dbReference>
<dbReference type="GO" id="GO:0009103">
    <property type="term" value="P:lipopolysaccharide biosynthetic process"/>
    <property type="evidence" value="ECO:0007669"/>
    <property type="project" value="TreeGrafter"/>
</dbReference>
<evidence type="ECO:0000313" key="5">
    <source>
        <dbReference type="Proteomes" id="UP000237682"/>
    </source>
</evidence>
<dbReference type="OrthoDB" id="7847955at2"/>
<name>A0A2S9QIB1_9HYPH</name>
<dbReference type="Pfam" id="PF13439">
    <property type="entry name" value="Glyco_transf_4"/>
    <property type="match status" value="1"/>
</dbReference>
<dbReference type="InterPro" id="IPR001296">
    <property type="entry name" value="Glyco_trans_1"/>
</dbReference>
<dbReference type="RefSeq" id="WP_105860051.1">
    <property type="nucleotide sequence ID" value="NZ_PUEJ01000001.1"/>
</dbReference>
<dbReference type="SUPFAM" id="SSF53756">
    <property type="entry name" value="UDP-Glycosyltransferase/glycogen phosphorylase"/>
    <property type="match status" value="1"/>
</dbReference>
<evidence type="ECO:0000259" key="2">
    <source>
        <dbReference type="Pfam" id="PF00534"/>
    </source>
</evidence>
<dbReference type="CDD" id="cd03801">
    <property type="entry name" value="GT4_PimA-like"/>
    <property type="match status" value="1"/>
</dbReference>
<proteinExistence type="predicted"/>
<dbReference type="AlphaFoldDB" id="A0A2S9QIB1"/>
<evidence type="ECO:0000256" key="1">
    <source>
        <dbReference type="ARBA" id="ARBA00022679"/>
    </source>
</evidence>
<dbReference type="EMBL" id="PUEJ01000001">
    <property type="protein sequence ID" value="PRH89084.1"/>
    <property type="molecule type" value="Genomic_DNA"/>
</dbReference>
<accession>A0A2S9QIB1</accession>
<dbReference type="Proteomes" id="UP000237682">
    <property type="component" value="Unassembled WGS sequence"/>
</dbReference>
<dbReference type="Gene3D" id="3.40.50.2000">
    <property type="entry name" value="Glycogen Phosphorylase B"/>
    <property type="match status" value="2"/>
</dbReference>
<evidence type="ECO:0000313" key="4">
    <source>
        <dbReference type="EMBL" id="PRH89084.1"/>
    </source>
</evidence>
<keyword evidence="5" id="KW-1185">Reference proteome</keyword>
<feature type="domain" description="Glycosyl transferase family 1" evidence="2">
    <location>
        <begin position="247"/>
        <end position="337"/>
    </location>
</feature>